<organism evidence="1 2">
    <name type="scientific">Acidihalobacter aeolianus</name>
    <dbReference type="NCBI Taxonomy" id="2792603"/>
    <lineage>
        <taxon>Bacteria</taxon>
        <taxon>Pseudomonadati</taxon>
        <taxon>Pseudomonadota</taxon>
        <taxon>Gammaproteobacteria</taxon>
        <taxon>Chromatiales</taxon>
        <taxon>Ectothiorhodospiraceae</taxon>
        <taxon>Acidihalobacter</taxon>
    </lineage>
</organism>
<reference evidence="1 2" key="1">
    <citation type="submission" date="2016-09" db="EMBL/GenBank/DDBJ databases">
        <title>Acidihalobacter prosperus V6 (DSM14174).</title>
        <authorList>
            <person name="Khaleque H.N."/>
            <person name="Ramsay J.P."/>
            <person name="Murphy R.J.T."/>
            <person name="Kaksonen A.H."/>
            <person name="Boxall N.J."/>
            <person name="Watkin E.L.J."/>
        </authorList>
    </citation>
    <scope>NUCLEOTIDE SEQUENCE [LARGE SCALE GENOMIC DNA]</scope>
    <source>
        <strain evidence="1 2">V6</strain>
        <plasmid evidence="2">papv6</plasmid>
    </source>
</reference>
<dbReference type="Proteomes" id="UP000095342">
    <property type="component" value="Plasmid pAPV6"/>
</dbReference>
<evidence type="ECO:0000313" key="2">
    <source>
        <dbReference type="Proteomes" id="UP000095342"/>
    </source>
</evidence>
<keyword evidence="2" id="KW-1185">Reference proteome</keyword>
<protein>
    <submittedName>
        <fullName evidence="1">Uncharacterized protein</fullName>
    </submittedName>
</protein>
<dbReference type="AlphaFoldDB" id="A0A1D8KCY3"/>
<proteinExistence type="predicted"/>
<dbReference type="KEGG" id="aaeo:BJI67_16275"/>
<gene>
    <name evidence="1" type="ORF">BJI67_16275</name>
</gene>
<dbReference type="EMBL" id="CP017449">
    <property type="protein sequence ID" value="AOV18794.1"/>
    <property type="molecule type" value="Genomic_DNA"/>
</dbReference>
<geneLocation type="plasmid" evidence="2">
    <name>papv6</name>
</geneLocation>
<keyword evidence="1" id="KW-0614">Plasmid</keyword>
<evidence type="ECO:0000313" key="1">
    <source>
        <dbReference type="EMBL" id="AOV18794.1"/>
    </source>
</evidence>
<sequence>MTDSIDQDGIRWYRHAEAPAGAVLCFFTDRDGKHRGPSARHAVECHAAEVGIGAGRTGQAYAIPLRGSGSAILPFTELLQHVRGFLHYARRHSDEAFVVSAYSEACAGYPKSWMASLFSGYPPNVFFRDWGFEQEIPVAHNPFRVVVAGPRHMPNKTEVWRRLDELSSRLKPTVPFQVVTSESQGTPQLAREWAISRGHADRVFTAPWTVLDVPGAMPHVTGSGREINASAGRIRDAWVAAYATHLVAFLDQRSFSTRHLIQLCRQEEVKVPVWLPRWTA</sequence>
<accession>A0A1D8KCY3</accession>
<name>A0A1D8KCY3_9GAMM</name>